<protein>
    <submittedName>
        <fullName evidence="2">Uncharacterized protein</fullName>
    </submittedName>
</protein>
<proteinExistence type="predicted"/>
<dbReference type="AlphaFoldDB" id="A0A6L2KZ85"/>
<reference evidence="2" key="1">
    <citation type="journal article" date="2019" name="Sci. Rep.">
        <title>Draft genome of Tanacetum cinerariifolium, the natural source of mosquito coil.</title>
        <authorList>
            <person name="Yamashiro T."/>
            <person name="Shiraishi A."/>
            <person name="Satake H."/>
            <person name="Nakayama K."/>
        </authorList>
    </citation>
    <scope>NUCLEOTIDE SEQUENCE</scope>
</reference>
<feature type="compositionally biased region" description="Basic and acidic residues" evidence="1">
    <location>
        <begin position="27"/>
        <end position="36"/>
    </location>
</feature>
<dbReference type="InterPro" id="IPR040256">
    <property type="entry name" value="At4g02000-like"/>
</dbReference>
<feature type="compositionally biased region" description="Basic and acidic residues" evidence="1">
    <location>
        <begin position="214"/>
        <end position="223"/>
    </location>
</feature>
<dbReference type="EMBL" id="BKCJ010003231">
    <property type="protein sequence ID" value="GEU53802.1"/>
    <property type="molecule type" value="Genomic_DNA"/>
</dbReference>
<organism evidence="2">
    <name type="scientific">Tanacetum cinerariifolium</name>
    <name type="common">Dalmatian daisy</name>
    <name type="synonym">Chrysanthemum cinerariifolium</name>
    <dbReference type="NCBI Taxonomy" id="118510"/>
    <lineage>
        <taxon>Eukaryota</taxon>
        <taxon>Viridiplantae</taxon>
        <taxon>Streptophyta</taxon>
        <taxon>Embryophyta</taxon>
        <taxon>Tracheophyta</taxon>
        <taxon>Spermatophyta</taxon>
        <taxon>Magnoliopsida</taxon>
        <taxon>eudicotyledons</taxon>
        <taxon>Gunneridae</taxon>
        <taxon>Pentapetalae</taxon>
        <taxon>asterids</taxon>
        <taxon>campanulids</taxon>
        <taxon>Asterales</taxon>
        <taxon>Asteraceae</taxon>
        <taxon>Asteroideae</taxon>
        <taxon>Anthemideae</taxon>
        <taxon>Anthemidinae</taxon>
        <taxon>Tanacetum</taxon>
    </lineage>
</organism>
<feature type="region of interest" description="Disordered" evidence="1">
    <location>
        <begin position="16"/>
        <end position="53"/>
    </location>
</feature>
<evidence type="ECO:0000313" key="2">
    <source>
        <dbReference type="EMBL" id="GEU53802.1"/>
    </source>
</evidence>
<evidence type="ECO:0000256" key="1">
    <source>
        <dbReference type="SAM" id="MobiDB-lite"/>
    </source>
</evidence>
<feature type="compositionally biased region" description="Acidic residues" evidence="1">
    <location>
        <begin position="16"/>
        <end position="26"/>
    </location>
</feature>
<feature type="compositionally biased region" description="Polar residues" evidence="1">
    <location>
        <begin position="225"/>
        <end position="237"/>
    </location>
</feature>
<dbReference type="PANTHER" id="PTHR31286:SF99">
    <property type="entry name" value="DUF4283 DOMAIN-CONTAINING PROTEIN"/>
    <property type="match status" value="1"/>
</dbReference>
<feature type="region of interest" description="Disordered" evidence="1">
    <location>
        <begin position="208"/>
        <end position="240"/>
    </location>
</feature>
<dbReference type="PANTHER" id="PTHR31286">
    <property type="entry name" value="GLYCINE-RICH CELL WALL STRUCTURAL PROTEIN 1.8-LIKE"/>
    <property type="match status" value="1"/>
</dbReference>
<accession>A0A6L2KZ85</accession>
<name>A0A6L2KZ85_TANCI</name>
<gene>
    <name evidence="2" type="ORF">Tci_025780</name>
</gene>
<sequence>MKFMFQEVDKIVEGEEGDLEFLDDMNVDNKEPDTRLHQGSQKESPEDDNDDDECIDDTLIPRKQKGSLDSIVQKKHTLISTPYRSPRIHLSSDKESSDKLKDADQYLHLEQSSDCTNVLRTDDVMDSQNKPIMEATLTSLVDHAKSFFHRSELESLCEKIVDTINNIVPPLVVKETCKGMWFMCSGGREVKEKHKSNNVSSLVNMDITDSSSVSHDDNAKGNKIDVSTGSSNPSGTPNDIKDMFTDNSKLSPAFFTKANLRKLEANVPNGVDYETWLHVALVHEEVATGNMATTSGMQEVDYLVDLGSDDEVEPVENKMANFLASKSRGVGYGTWNSLSCKCYEENMNDAGNKVGPTPTSNNPGMSSYANVTSVLSRKALNFHTLFTPNRVDVVVSMESNRAISELCANTEYGFFLGKRVAFLIVANYFSSIEGLDVVLKNGPWFIRNNPFILKKYNPDVNLLKEDVVNVLVWIKLHGVPVTAFSKDGLSAIATKLAMPKLVGEEFYTCTSQVEYEWKPPRCAYCNIFGHVQDEYPKNIDSNVVKNMKKPSQATKGVLVGLKVGFLPVKQVFRQVSKKTISTLVVTRRKMWSLQYGKKANSSGSLFWNMKSSSTSTTPIVEKIDNIKRLIIEGKATIVDDEGKPLVKVVSLGDHDSDDEVASVDNDMAKFLALKKVRYGTNSLLEQWKESYKNDDYDFDPYDDNTYEGHDIPDKIQARCDNLDIKDKGKGQTSRAKDEGFYEMKKKKLGGNNGGTKNFTFSIKLKTQYRLKAKQSTDGACNSPKTTSFIGTNKTSNLGYNKESTSNKGNTFSHSISFEALNDENIIIEEVSTGSMTTTSVDYLVDLGSDDEVEPVEKNGKFFGFKSRGVGYGQNNLNNRGKVMWNNAGLESFLTVSEAHGIHSHTSANEENMNDAGNKVGLTLAGNKPGMSLYANVTGVLSRKALNFHTLFSLARNRVDVVVSMKSIRAISERFANTAYGFFLGKRVAYLVVANYIEVRADVELKDHIVVAMPKLVGEGFWTCTVHVEYENMKKPSQATRGVLVLPMVGFKPVKQVFRQLSKKTLSTLVVIRRRFGAFNRGKVTIMDDEGKPWVKVDSLGDHDSDDEVASVDKDMENFLASKKVGYGTNYLLKQ</sequence>
<comment type="caution">
    <text evidence="2">The sequence shown here is derived from an EMBL/GenBank/DDBJ whole genome shotgun (WGS) entry which is preliminary data.</text>
</comment>